<reference evidence="1 2" key="1">
    <citation type="submission" date="2020-08" db="EMBL/GenBank/DDBJ databases">
        <authorList>
            <person name="Liu C."/>
            <person name="Sun Q."/>
        </authorList>
    </citation>
    <scope>NUCLEOTIDE SEQUENCE [LARGE SCALE GENOMIC DNA]</scope>
    <source>
        <strain evidence="1 2">NSJ-18</strain>
    </source>
</reference>
<dbReference type="Proteomes" id="UP000609849">
    <property type="component" value="Unassembled WGS sequence"/>
</dbReference>
<protein>
    <submittedName>
        <fullName evidence="1">Uncharacterized protein</fullName>
    </submittedName>
</protein>
<proteinExistence type="predicted"/>
<evidence type="ECO:0000313" key="1">
    <source>
        <dbReference type="EMBL" id="MBC5998154.1"/>
    </source>
</evidence>
<name>A0ABR7JTB2_9FIRM</name>
<dbReference type="EMBL" id="JACRWE010000011">
    <property type="protein sequence ID" value="MBC5998154.1"/>
    <property type="molecule type" value="Genomic_DNA"/>
</dbReference>
<gene>
    <name evidence="1" type="ORF">H8923_15450</name>
</gene>
<comment type="caution">
    <text evidence="1">The sequence shown here is derived from an EMBL/GenBank/DDBJ whole genome shotgun (WGS) entry which is preliminary data.</text>
</comment>
<keyword evidence="2" id="KW-1185">Reference proteome</keyword>
<accession>A0ABR7JTB2</accession>
<organism evidence="1 2">
    <name type="scientific">Romboutsia faecis</name>
    <dbReference type="NCBI Taxonomy" id="2764597"/>
    <lineage>
        <taxon>Bacteria</taxon>
        <taxon>Bacillati</taxon>
        <taxon>Bacillota</taxon>
        <taxon>Clostridia</taxon>
        <taxon>Peptostreptococcales</taxon>
        <taxon>Peptostreptococcaceae</taxon>
        <taxon>Romboutsia</taxon>
    </lineage>
</organism>
<sequence>MIKHKSAIINQLFYAEVNALVKKFNKINEFEVNEIEEIFEQVKHEDTKSYLINNTNKLSEIIKENRNRKLKQGEIELFSWINEELEEVSMHKASEYYGELGIVDYIEIGECLIYKEGCNLKEYANEVLEERLKDEFWVDTLFTKDDVVEMWVNETTKEEAIEQILESNDIEEILGLEPQYAFSINDTDYKYSYIEE</sequence>
<evidence type="ECO:0000313" key="2">
    <source>
        <dbReference type="Proteomes" id="UP000609849"/>
    </source>
</evidence>
<dbReference type="RefSeq" id="WP_153972764.1">
    <property type="nucleotide sequence ID" value="NZ_JACRWE010000011.1"/>
</dbReference>